<sequence>MSLSPRKNLVLPALLSALALAATAPSQAQTSAATPRPMTAPPAAPQAQQNAPDVRISKLKGRDVQDAKGKKIGDIEDLVVDMQREYVPYVVLSFGGALGLGDKLFAFPPNSFQSGKDNHLVLNVERDKLKNAPGFDKKKWPDFNDNATRGALNRYFQGQTTQAGSEVGQLWRASEMVGKNINERSGRNAGKIDDVVVNLGNGKVEYVVVAFDKAWSPDGKLVVLPLKAIDFPGRTDLDPIINIARDRIGEARSFEKNTWPDINSAAFKNDVRQYVASFDAAGSGRIQAGPTQGVSEKQPANASKVPSDPNSLAKMPAPGMQSSGNAPQGDAKAGGGNSGNAR</sequence>
<feature type="signal peptide" evidence="2">
    <location>
        <begin position="1"/>
        <end position="28"/>
    </location>
</feature>
<feature type="domain" description="PRC-barrel" evidence="3">
    <location>
        <begin position="172"/>
        <end position="230"/>
    </location>
</feature>
<accession>A0A239KYZ3</accession>
<keyword evidence="5" id="KW-1185">Reference proteome</keyword>
<dbReference type="Pfam" id="PF05239">
    <property type="entry name" value="PRC"/>
    <property type="match status" value="2"/>
</dbReference>
<dbReference type="Proteomes" id="UP000198284">
    <property type="component" value="Unassembled WGS sequence"/>
</dbReference>
<feature type="compositionally biased region" description="Gly residues" evidence="1">
    <location>
        <begin position="332"/>
        <end position="342"/>
    </location>
</feature>
<proteinExistence type="predicted"/>
<evidence type="ECO:0000313" key="5">
    <source>
        <dbReference type="Proteomes" id="UP000198284"/>
    </source>
</evidence>
<dbReference type="AlphaFoldDB" id="A0A239KYZ3"/>
<name>A0A239KYZ3_9BURK</name>
<organism evidence="4 5">
    <name type="scientific">Noviherbaspirillum humi</name>
    <dbReference type="NCBI Taxonomy" id="1688639"/>
    <lineage>
        <taxon>Bacteria</taxon>
        <taxon>Pseudomonadati</taxon>
        <taxon>Pseudomonadota</taxon>
        <taxon>Betaproteobacteria</taxon>
        <taxon>Burkholderiales</taxon>
        <taxon>Oxalobacteraceae</taxon>
        <taxon>Noviherbaspirillum</taxon>
    </lineage>
</organism>
<keyword evidence="2" id="KW-0732">Signal</keyword>
<protein>
    <submittedName>
        <fullName evidence="4">Sporulation protein YlmC, PRC-barrel domain family</fullName>
    </submittedName>
</protein>
<feature type="region of interest" description="Disordered" evidence="1">
    <location>
        <begin position="286"/>
        <end position="342"/>
    </location>
</feature>
<feature type="chain" id="PRO_5012127753" evidence="2">
    <location>
        <begin position="29"/>
        <end position="342"/>
    </location>
</feature>
<evidence type="ECO:0000313" key="4">
    <source>
        <dbReference type="EMBL" id="SNT23255.1"/>
    </source>
</evidence>
<evidence type="ECO:0000256" key="2">
    <source>
        <dbReference type="SAM" id="SignalP"/>
    </source>
</evidence>
<gene>
    <name evidence="4" type="ORF">SAMN06265795_11830</name>
</gene>
<feature type="compositionally biased region" description="Polar residues" evidence="1">
    <location>
        <begin position="289"/>
        <end position="301"/>
    </location>
</feature>
<dbReference type="EMBL" id="FZOT01000018">
    <property type="protein sequence ID" value="SNT23255.1"/>
    <property type="molecule type" value="Genomic_DNA"/>
</dbReference>
<dbReference type="RefSeq" id="WP_089401146.1">
    <property type="nucleotide sequence ID" value="NZ_FZOT01000018.1"/>
</dbReference>
<dbReference type="Gene3D" id="2.30.30.240">
    <property type="entry name" value="PRC-barrel domain"/>
    <property type="match status" value="2"/>
</dbReference>
<reference evidence="4 5" key="1">
    <citation type="submission" date="2017-06" db="EMBL/GenBank/DDBJ databases">
        <authorList>
            <person name="Kim H.J."/>
            <person name="Triplett B.A."/>
        </authorList>
    </citation>
    <scope>NUCLEOTIDE SEQUENCE [LARGE SCALE GENOMIC DNA]</scope>
    <source>
        <strain evidence="4 5">U15</strain>
    </source>
</reference>
<evidence type="ECO:0000259" key="3">
    <source>
        <dbReference type="Pfam" id="PF05239"/>
    </source>
</evidence>
<feature type="region of interest" description="Disordered" evidence="1">
    <location>
        <begin position="28"/>
        <end position="53"/>
    </location>
</feature>
<dbReference type="InterPro" id="IPR027275">
    <property type="entry name" value="PRC-brl_dom"/>
</dbReference>
<feature type="domain" description="PRC-barrel" evidence="3">
    <location>
        <begin position="54"/>
        <end position="123"/>
    </location>
</feature>
<dbReference type="OrthoDB" id="286778at2"/>
<dbReference type="SUPFAM" id="SSF50346">
    <property type="entry name" value="PRC-barrel domain"/>
    <property type="match status" value="2"/>
</dbReference>
<dbReference type="InterPro" id="IPR011033">
    <property type="entry name" value="PRC_barrel-like_sf"/>
</dbReference>
<dbReference type="PANTHER" id="PTHR36505:SF1">
    <property type="entry name" value="BLR1072 PROTEIN"/>
    <property type="match status" value="1"/>
</dbReference>
<feature type="compositionally biased region" description="Low complexity" evidence="1">
    <location>
        <begin position="28"/>
        <end position="37"/>
    </location>
</feature>
<evidence type="ECO:0000256" key="1">
    <source>
        <dbReference type="SAM" id="MobiDB-lite"/>
    </source>
</evidence>
<dbReference type="PANTHER" id="PTHR36505">
    <property type="entry name" value="BLR1072 PROTEIN"/>
    <property type="match status" value="1"/>
</dbReference>